<feature type="domain" description="GH16" evidence="4">
    <location>
        <begin position="20"/>
        <end position="155"/>
    </location>
</feature>
<dbReference type="PhylomeDB" id="A0A068VGC4"/>
<dbReference type="GO" id="GO:0004553">
    <property type="term" value="F:hydrolase activity, hydrolyzing O-glycosyl compounds"/>
    <property type="evidence" value="ECO:0007669"/>
    <property type="project" value="InterPro"/>
</dbReference>
<evidence type="ECO:0000256" key="2">
    <source>
        <dbReference type="ARBA" id="ARBA00023295"/>
    </source>
</evidence>
<evidence type="ECO:0000256" key="1">
    <source>
        <dbReference type="ARBA" id="ARBA00022801"/>
    </source>
</evidence>
<evidence type="ECO:0000256" key="3">
    <source>
        <dbReference type="SAM" id="SignalP"/>
    </source>
</evidence>
<keyword evidence="6" id="KW-1185">Reference proteome</keyword>
<dbReference type="PANTHER" id="PTHR31062">
    <property type="entry name" value="XYLOGLUCAN ENDOTRANSGLUCOSYLASE/HYDROLASE PROTEIN 8-RELATED"/>
    <property type="match status" value="1"/>
</dbReference>
<dbReference type="Gene3D" id="2.60.120.200">
    <property type="match status" value="1"/>
</dbReference>
<dbReference type="InterPro" id="IPR013320">
    <property type="entry name" value="ConA-like_dom_sf"/>
</dbReference>
<dbReference type="OMA" id="CFILEAS"/>
<dbReference type="SUPFAM" id="SSF49899">
    <property type="entry name" value="Concanavalin A-like lectins/glucanases"/>
    <property type="match status" value="1"/>
</dbReference>
<dbReference type="InParanoid" id="A0A068VGC4"/>
<feature type="chain" id="PRO_5001655908" description="GH16 domain-containing protein" evidence="3">
    <location>
        <begin position="23"/>
        <end position="155"/>
    </location>
</feature>
<keyword evidence="3" id="KW-0732">Signal</keyword>
<dbReference type="STRING" id="49390.A0A068VGC4"/>
<dbReference type="EMBL" id="HG739362">
    <property type="protein sequence ID" value="CDP18713.1"/>
    <property type="molecule type" value="Genomic_DNA"/>
</dbReference>
<keyword evidence="2" id="KW-0326">Glycosidase</keyword>
<proteinExistence type="predicted"/>
<dbReference type="InterPro" id="IPR008263">
    <property type="entry name" value="GH16_AS"/>
</dbReference>
<dbReference type="Pfam" id="PF00722">
    <property type="entry name" value="Glyco_hydro_16"/>
    <property type="match status" value="1"/>
</dbReference>
<name>A0A068VGC4_COFCA</name>
<dbReference type="PROSITE" id="PS01034">
    <property type="entry name" value="GH16_1"/>
    <property type="match status" value="1"/>
</dbReference>
<accession>A0A068VGC4</accession>
<dbReference type="AlphaFoldDB" id="A0A068VGC4"/>
<dbReference type="PROSITE" id="PS51762">
    <property type="entry name" value="GH16_2"/>
    <property type="match status" value="1"/>
</dbReference>
<evidence type="ECO:0000313" key="6">
    <source>
        <dbReference type="Proteomes" id="UP000295252"/>
    </source>
</evidence>
<dbReference type="InterPro" id="IPR044791">
    <property type="entry name" value="Beta-glucanase/XTH"/>
</dbReference>
<feature type="signal peptide" evidence="3">
    <location>
        <begin position="1"/>
        <end position="22"/>
    </location>
</feature>
<dbReference type="GO" id="GO:0005975">
    <property type="term" value="P:carbohydrate metabolic process"/>
    <property type="evidence" value="ECO:0007669"/>
    <property type="project" value="InterPro"/>
</dbReference>
<dbReference type="Proteomes" id="UP000295252">
    <property type="component" value="Chromosome VII"/>
</dbReference>
<protein>
    <recommendedName>
        <fullName evidence="4">GH16 domain-containing protein</fullName>
    </recommendedName>
</protein>
<dbReference type="InterPro" id="IPR000757">
    <property type="entry name" value="Beta-glucanase-like"/>
</dbReference>
<evidence type="ECO:0000313" key="5">
    <source>
        <dbReference type="EMBL" id="CDP18713.1"/>
    </source>
</evidence>
<dbReference type="Gramene" id="CDP18713">
    <property type="protein sequence ID" value="CDP18713"/>
    <property type="gene ID" value="GSCOC_T00002642001"/>
</dbReference>
<gene>
    <name evidence="5" type="ORF">GSCOC_T00002642001</name>
</gene>
<sequence length="155" mass="17599">MSPSRMLKLCILMACFILEASAAGNFYRDVKINFGYGRAKIDKSGQLLSLSLDKLSGSGFESKYEYIFGRFDMQIRLVPGNSAGTVTTFFLSSHGERHDEIDFEFLGNASGQPYTLHTNVYAQGNGNREQQFRLWFDPTAAFHTYSIVWNPRRIM</sequence>
<keyword evidence="1" id="KW-0378">Hydrolase</keyword>
<dbReference type="OrthoDB" id="4781at2759"/>
<organism evidence="5 6">
    <name type="scientific">Coffea canephora</name>
    <name type="common">Robusta coffee</name>
    <dbReference type="NCBI Taxonomy" id="49390"/>
    <lineage>
        <taxon>Eukaryota</taxon>
        <taxon>Viridiplantae</taxon>
        <taxon>Streptophyta</taxon>
        <taxon>Embryophyta</taxon>
        <taxon>Tracheophyta</taxon>
        <taxon>Spermatophyta</taxon>
        <taxon>Magnoliopsida</taxon>
        <taxon>eudicotyledons</taxon>
        <taxon>Gunneridae</taxon>
        <taxon>Pentapetalae</taxon>
        <taxon>asterids</taxon>
        <taxon>lamiids</taxon>
        <taxon>Gentianales</taxon>
        <taxon>Rubiaceae</taxon>
        <taxon>Ixoroideae</taxon>
        <taxon>Gardenieae complex</taxon>
        <taxon>Bertiereae - Coffeeae clade</taxon>
        <taxon>Coffeeae</taxon>
        <taxon>Coffea</taxon>
    </lineage>
</organism>
<evidence type="ECO:0000259" key="4">
    <source>
        <dbReference type="PROSITE" id="PS51762"/>
    </source>
</evidence>
<reference evidence="6" key="1">
    <citation type="journal article" date="2014" name="Science">
        <title>The coffee genome provides insight into the convergent evolution of caffeine biosynthesis.</title>
        <authorList>
            <person name="Denoeud F."/>
            <person name="Carretero-Paulet L."/>
            <person name="Dereeper A."/>
            <person name="Droc G."/>
            <person name="Guyot R."/>
            <person name="Pietrella M."/>
            <person name="Zheng C."/>
            <person name="Alberti A."/>
            <person name="Anthony F."/>
            <person name="Aprea G."/>
            <person name="Aury J.M."/>
            <person name="Bento P."/>
            <person name="Bernard M."/>
            <person name="Bocs S."/>
            <person name="Campa C."/>
            <person name="Cenci A."/>
            <person name="Combes M.C."/>
            <person name="Crouzillat D."/>
            <person name="Da Silva C."/>
            <person name="Daddiego L."/>
            <person name="De Bellis F."/>
            <person name="Dussert S."/>
            <person name="Garsmeur O."/>
            <person name="Gayraud T."/>
            <person name="Guignon V."/>
            <person name="Jahn K."/>
            <person name="Jamilloux V."/>
            <person name="Joet T."/>
            <person name="Labadie K."/>
            <person name="Lan T."/>
            <person name="Leclercq J."/>
            <person name="Lepelley M."/>
            <person name="Leroy T."/>
            <person name="Li L.T."/>
            <person name="Librado P."/>
            <person name="Lopez L."/>
            <person name="Munoz A."/>
            <person name="Noel B."/>
            <person name="Pallavicini A."/>
            <person name="Perrotta G."/>
            <person name="Poncet V."/>
            <person name="Pot D."/>
            <person name="Priyono X."/>
            <person name="Rigoreau M."/>
            <person name="Rouard M."/>
            <person name="Rozas J."/>
            <person name="Tranchant-Dubreuil C."/>
            <person name="VanBuren R."/>
            <person name="Zhang Q."/>
            <person name="Andrade A.C."/>
            <person name="Argout X."/>
            <person name="Bertrand B."/>
            <person name="de Kochko A."/>
            <person name="Graziosi G."/>
            <person name="Henry R.J."/>
            <person name="Jayarama X."/>
            <person name="Ming R."/>
            <person name="Nagai C."/>
            <person name="Rounsley S."/>
            <person name="Sankoff D."/>
            <person name="Giuliano G."/>
            <person name="Albert V.A."/>
            <person name="Wincker P."/>
            <person name="Lashermes P."/>
        </authorList>
    </citation>
    <scope>NUCLEOTIDE SEQUENCE [LARGE SCALE GENOMIC DNA]</scope>
    <source>
        <strain evidence="6">cv. DH200-94</strain>
    </source>
</reference>